<evidence type="ECO:0000256" key="1">
    <source>
        <dbReference type="SAM" id="SignalP"/>
    </source>
</evidence>
<evidence type="ECO:0000313" key="3">
    <source>
        <dbReference type="Proteomes" id="UP001589733"/>
    </source>
</evidence>
<dbReference type="Proteomes" id="UP001589733">
    <property type="component" value="Unassembled WGS sequence"/>
</dbReference>
<name>A0ABV6AY35_9DEIO</name>
<dbReference type="RefSeq" id="WP_380009243.1">
    <property type="nucleotide sequence ID" value="NZ_JBHLYR010000031.1"/>
</dbReference>
<feature type="chain" id="PRO_5045965714" description="Outer membrane protein beta-barrel domain-containing protein" evidence="1">
    <location>
        <begin position="23"/>
        <end position="176"/>
    </location>
</feature>
<dbReference type="EMBL" id="JBHLYR010000031">
    <property type="protein sequence ID" value="MFB9992414.1"/>
    <property type="molecule type" value="Genomic_DNA"/>
</dbReference>
<accession>A0ABV6AY35</accession>
<keyword evidence="1" id="KW-0732">Signal</keyword>
<proteinExistence type="predicted"/>
<sequence length="176" mass="18309">MMKVLYGAVLAAFSGIVPLATAAAQTELTPMTANTQPKQESVTLWGGLASEFFVLPGLSLGASVPLGQWDTVNVAARAMADVILLPLPDLNVPLVPLVGADLLFSGPLGNVTVYGGPGVGTLLGQAFWVSGTAGIRNTFGGSHWGYFTELKGQYLFDMAGTGVFSPGTRLGLTYRF</sequence>
<protein>
    <recommendedName>
        <fullName evidence="4">Outer membrane protein beta-barrel domain-containing protein</fullName>
    </recommendedName>
</protein>
<evidence type="ECO:0008006" key="4">
    <source>
        <dbReference type="Google" id="ProtNLM"/>
    </source>
</evidence>
<comment type="caution">
    <text evidence="2">The sequence shown here is derived from an EMBL/GenBank/DDBJ whole genome shotgun (WGS) entry which is preliminary data.</text>
</comment>
<organism evidence="2 3">
    <name type="scientific">Deinococcus oregonensis</name>
    <dbReference type="NCBI Taxonomy" id="1805970"/>
    <lineage>
        <taxon>Bacteria</taxon>
        <taxon>Thermotogati</taxon>
        <taxon>Deinococcota</taxon>
        <taxon>Deinococci</taxon>
        <taxon>Deinococcales</taxon>
        <taxon>Deinococcaceae</taxon>
        <taxon>Deinococcus</taxon>
    </lineage>
</organism>
<feature type="signal peptide" evidence="1">
    <location>
        <begin position="1"/>
        <end position="22"/>
    </location>
</feature>
<reference evidence="2 3" key="1">
    <citation type="submission" date="2024-09" db="EMBL/GenBank/DDBJ databases">
        <authorList>
            <person name="Sun Q."/>
            <person name="Mori K."/>
        </authorList>
    </citation>
    <scope>NUCLEOTIDE SEQUENCE [LARGE SCALE GENOMIC DNA]</scope>
    <source>
        <strain evidence="2 3">JCM 13503</strain>
    </source>
</reference>
<gene>
    <name evidence="2" type="ORF">ACFFLM_10600</name>
</gene>
<evidence type="ECO:0000313" key="2">
    <source>
        <dbReference type="EMBL" id="MFB9992414.1"/>
    </source>
</evidence>
<keyword evidence="3" id="KW-1185">Reference proteome</keyword>